<accession>F4GHF2</accession>
<dbReference type="Proteomes" id="UP000007939">
    <property type="component" value="Chromosome"/>
</dbReference>
<dbReference type="HOGENOM" id="CLU_2169444_0_0_12"/>
<sequence>MQKTINGVMYDMETAMCVDEFCIGRTTQSYLWQLIMVSPEGEFFLVFTEANSIEELYPISAITEGEIIALTKGDAKNRLETKHWQWEKGRFNEFIAAHIKEFLEEQKENQ</sequence>
<name>F4GHF2_PARC1</name>
<dbReference type="RefSeq" id="WP_013739447.1">
    <property type="nucleotide sequence ID" value="NC_015436.1"/>
</dbReference>
<gene>
    <name evidence="1" type="ordered locus">Spico_0827</name>
</gene>
<organism evidence="1 2">
    <name type="scientific">Parasphaerochaeta coccoides (strain ATCC BAA-1237 / DSM 17374 / SPN1)</name>
    <name type="common">Sphaerochaeta coccoides</name>
    <dbReference type="NCBI Taxonomy" id="760011"/>
    <lineage>
        <taxon>Bacteria</taxon>
        <taxon>Pseudomonadati</taxon>
        <taxon>Spirochaetota</taxon>
        <taxon>Spirochaetia</taxon>
        <taxon>Spirochaetales</taxon>
        <taxon>Sphaerochaetaceae</taxon>
        <taxon>Parasphaerochaeta</taxon>
    </lineage>
</organism>
<keyword evidence="2" id="KW-1185">Reference proteome</keyword>
<evidence type="ECO:0000313" key="2">
    <source>
        <dbReference type="Proteomes" id="UP000007939"/>
    </source>
</evidence>
<protein>
    <submittedName>
        <fullName evidence="1">Uncharacterized protein</fullName>
    </submittedName>
</protein>
<dbReference type="KEGG" id="scc:Spico_0827"/>
<evidence type="ECO:0000313" key="1">
    <source>
        <dbReference type="EMBL" id="AEC02051.1"/>
    </source>
</evidence>
<proteinExistence type="predicted"/>
<dbReference type="EMBL" id="CP002659">
    <property type="protein sequence ID" value="AEC02051.1"/>
    <property type="molecule type" value="Genomic_DNA"/>
</dbReference>
<dbReference type="AlphaFoldDB" id="F4GHF2"/>
<dbReference type="STRING" id="760011.Spico_0827"/>
<reference evidence="1 2" key="2">
    <citation type="journal article" date="2012" name="Stand. Genomic Sci.">
        <title>Complete genome sequence of the termite hindgut bacterium Spirochaeta coccoides type strain (SPN1(T)), reclassification in the genus Sphaerochaeta as Sphaerochaeta coccoides comb. nov. and emendations of the family Spirochaetaceae and the genus Sphaerochaeta.</title>
        <authorList>
            <person name="Abt B."/>
            <person name="Han C."/>
            <person name="Scheuner C."/>
            <person name="Lu M."/>
            <person name="Lapidus A."/>
            <person name="Nolan M."/>
            <person name="Lucas S."/>
            <person name="Hammon N."/>
            <person name="Deshpande S."/>
            <person name="Cheng J.F."/>
            <person name="Tapia R."/>
            <person name="Goodwin L.A."/>
            <person name="Pitluck S."/>
            <person name="Liolios K."/>
            <person name="Pagani I."/>
            <person name="Ivanova N."/>
            <person name="Mavromatis K."/>
            <person name="Mikhailova N."/>
            <person name="Huntemann M."/>
            <person name="Pati A."/>
            <person name="Chen A."/>
            <person name="Palaniappan K."/>
            <person name="Land M."/>
            <person name="Hauser L."/>
            <person name="Brambilla E.M."/>
            <person name="Rohde M."/>
            <person name="Spring S."/>
            <person name="Gronow S."/>
            <person name="Goker M."/>
            <person name="Woyke T."/>
            <person name="Bristow J."/>
            <person name="Eisen J.A."/>
            <person name="Markowitz V."/>
            <person name="Hugenholtz P."/>
            <person name="Kyrpides N.C."/>
            <person name="Klenk H.P."/>
            <person name="Detter J.C."/>
        </authorList>
    </citation>
    <scope>NUCLEOTIDE SEQUENCE [LARGE SCALE GENOMIC DNA]</scope>
    <source>
        <strain evidence="2">ATCC BAA-1237 / DSM 17374 / SPN1</strain>
    </source>
</reference>
<reference evidence="2" key="1">
    <citation type="submission" date="2011-04" db="EMBL/GenBank/DDBJ databases">
        <title>The complete genome of Spirochaeta coccoides DSM 17374.</title>
        <authorList>
            <person name="Lucas S."/>
            <person name="Copeland A."/>
            <person name="Lapidus A."/>
            <person name="Bruce D."/>
            <person name="Goodwin L."/>
            <person name="Pitluck S."/>
            <person name="Peters L."/>
            <person name="Kyrpides N."/>
            <person name="Mavromatis K."/>
            <person name="Pagani I."/>
            <person name="Ivanova N."/>
            <person name="Ovchinnikova G."/>
            <person name="Lu M."/>
            <person name="Detter J.C."/>
            <person name="Tapia R."/>
            <person name="Han C."/>
            <person name="Land M."/>
            <person name="Hauser L."/>
            <person name="Markowitz V."/>
            <person name="Cheng J.-F."/>
            <person name="Hugenholtz P."/>
            <person name="Woyke T."/>
            <person name="Wu D."/>
            <person name="Spring S."/>
            <person name="Schroeder M."/>
            <person name="Brambilla E."/>
            <person name="Klenk H.-P."/>
            <person name="Eisen J.A."/>
        </authorList>
    </citation>
    <scope>NUCLEOTIDE SEQUENCE [LARGE SCALE GENOMIC DNA]</scope>
    <source>
        <strain evidence="2">ATCC BAA-1237 / DSM 17374 / SPN1</strain>
    </source>
</reference>